<dbReference type="RefSeq" id="WP_035887324.1">
    <property type="nucleotide sequence ID" value="NZ_JNCF01000005.1"/>
</dbReference>
<organism evidence="1 2">
    <name type="scientific">Legionella norrlandica</name>
    <dbReference type="NCBI Taxonomy" id="1498499"/>
    <lineage>
        <taxon>Bacteria</taxon>
        <taxon>Pseudomonadati</taxon>
        <taxon>Pseudomonadota</taxon>
        <taxon>Gammaproteobacteria</taxon>
        <taxon>Legionellales</taxon>
        <taxon>Legionellaceae</taxon>
        <taxon>Legionella</taxon>
    </lineage>
</organism>
<protein>
    <recommendedName>
        <fullName evidence="3">BioF2-like acetyltransferase domain-containing protein</fullName>
    </recommendedName>
</protein>
<dbReference type="Proteomes" id="UP000054422">
    <property type="component" value="Unassembled WGS sequence"/>
</dbReference>
<evidence type="ECO:0000313" key="1">
    <source>
        <dbReference type="EMBL" id="KGP64116.1"/>
    </source>
</evidence>
<comment type="caution">
    <text evidence="1">The sequence shown here is derived from an EMBL/GenBank/DDBJ whole genome shotgun (WGS) entry which is preliminary data.</text>
</comment>
<gene>
    <name evidence="1" type="ORF">EP47_08220</name>
</gene>
<dbReference type="EMBL" id="JNCF01000005">
    <property type="protein sequence ID" value="KGP64116.1"/>
    <property type="molecule type" value="Genomic_DNA"/>
</dbReference>
<reference evidence="1 2" key="1">
    <citation type="submission" date="2014-05" db="EMBL/GenBank/DDBJ databases">
        <authorList>
            <person name="Rizzardi K."/>
            <person name="Winiecka-Krusnell J."/>
            <person name="Ramliden M."/>
            <person name="Alm E."/>
            <person name="Andersson S."/>
            <person name="Byfors S."/>
        </authorList>
    </citation>
    <scope>NUCLEOTIDE SEQUENCE [LARGE SCALE GENOMIC DNA]</scope>
    <source>
        <strain evidence="1 2">LEGN</strain>
    </source>
</reference>
<name>A0A0A2SWK5_9GAMM</name>
<dbReference type="STRING" id="1498499.EP47_08220"/>
<sequence length="362" mass="42538">MIFNDKCTLYSNPFIHGSSKEWMLNVETRMTTEEMGGFLFPATLNDTEYHSSYVCSPYNALITYSKDELFKINNRLLRFCLILLINSIGGLLRLGKVNKNYFINNFLLSTNPYPNWHGDGVKEQLNRAREKYPQHAIMYRSLNEHTNKNLIEHLKKEGFILAASRQVYIFDANLQEFINRNNTQNDRRALAKSEYELVLHDQIKESDYHDIVRLYNLLYLEKYSKHNPQFSLKLIAYWHQNRLLTLMGLRDKHGILQGIVGLFESEQVITAPLVGYNTKLSKDKSLYRILIYLVLDYSHKKNRCLNLSSGASHFKLLRGGQPFIEYTAAYIKHLPLYRRITWRAIQILLNVVFVPLLKRYKL</sequence>
<keyword evidence="2" id="KW-1185">Reference proteome</keyword>
<accession>A0A0A2SWK5</accession>
<evidence type="ECO:0000313" key="2">
    <source>
        <dbReference type="Proteomes" id="UP000054422"/>
    </source>
</evidence>
<dbReference type="AlphaFoldDB" id="A0A0A2SWK5"/>
<dbReference type="OrthoDB" id="9809725at2"/>
<proteinExistence type="predicted"/>
<evidence type="ECO:0008006" key="3">
    <source>
        <dbReference type="Google" id="ProtNLM"/>
    </source>
</evidence>